<dbReference type="EMBL" id="PQIB02000008">
    <property type="protein sequence ID" value="RLN04717.1"/>
    <property type="molecule type" value="Genomic_DNA"/>
</dbReference>
<protein>
    <submittedName>
        <fullName evidence="2">Uncharacterized protein</fullName>
    </submittedName>
</protein>
<evidence type="ECO:0000313" key="3">
    <source>
        <dbReference type="Proteomes" id="UP000275267"/>
    </source>
</evidence>
<name>A0A3L6RJU8_PANMI</name>
<evidence type="ECO:0000256" key="1">
    <source>
        <dbReference type="SAM" id="MobiDB-lite"/>
    </source>
</evidence>
<gene>
    <name evidence="2" type="ORF">C2845_PM13G11820</name>
</gene>
<keyword evidence="3" id="KW-1185">Reference proteome</keyword>
<dbReference type="AlphaFoldDB" id="A0A3L6RJU8"/>
<organism evidence="2 3">
    <name type="scientific">Panicum miliaceum</name>
    <name type="common">Proso millet</name>
    <name type="synonym">Broomcorn millet</name>
    <dbReference type="NCBI Taxonomy" id="4540"/>
    <lineage>
        <taxon>Eukaryota</taxon>
        <taxon>Viridiplantae</taxon>
        <taxon>Streptophyta</taxon>
        <taxon>Embryophyta</taxon>
        <taxon>Tracheophyta</taxon>
        <taxon>Spermatophyta</taxon>
        <taxon>Magnoliopsida</taxon>
        <taxon>Liliopsida</taxon>
        <taxon>Poales</taxon>
        <taxon>Poaceae</taxon>
        <taxon>PACMAD clade</taxon>
        <taxon>Panicoideae</taxon>
        <taxon>Panicodae</taxon>
        <taxon>Paniceae</taxon>
        <taxon>Panicinae</taxon>
        <taxon>Panicum</taxon>
        <taxon>Panicum sect. Panicum</taxon>
    </lineage>
</organism>
<dbReference type="Proteomes" id="UP000275267">
    <property type="component" value="Unassembled WGS sequence"/>
</dbReference>
<accession>A0A3L6RJU8</accession>
<sequence>MAAAAHSSCLLATACPSGGCQREIHAPKWKDLPCNNININSKKQKTSFNAIPGTKESHHVDEEDGPSHTSPRKGRSDGQKRRRNGEEKIMFLMVKVLTWRQWKIFGVRGTRPMS</sequence>
<feature type="compositionally biased region" description="Basic and acidic residues" evidence="1">
    <location>
        <begin position="74"/>
        <end position="87"/>
    </location>
</feature>
<comment type="caution">
    <text evidence="2">The sequence shown here is derived from an EMBL/GenBank/DDBJ whole genome shotgun (WGS) entry which is preliminary data.</text>
</comment>
<feature type="region of interest" description="Disordered" evidence="1">
    <location>
        <begin position="43"/>
        <end position="87"/>
    </location>
</feature>
<reference evidence="3" key="1">
    <citation type="journal article" date="2019" name="Nat. Commun.">
        <title>The genome of broomcorn millet.</title>
        <authorList>
            <person name="Zou C."/>
            <person name="Miki D."/>
            <person name="Li D."/>
            <person name="Tang Q."/>
            <person name="Xiao L."/>
            <person name="Rajput S."/>
            <person name="Deng P."/>
            <person name="Jia W."/>
            <person name="Huang R."/>
            <person name="Zhang M."/>
            <person name="Sun Y."/>
            <person name="Hu J."/>
            <person name="Fu X."/>
            <person name="Schnable P.S."/>
            <person name="Li F."/>
            <person name="Zhang H."/>
            <person name="Feng B."/>
            <person name="Zhu X."/>
            <person name="Liu R."/>
            <person name="Schnable J.C."/>
            <person name="Zhu J.-K."/>
            <person name="Zhang H."/>
        </authorList>
    </citation>
    <scope>NUCLEOTIDE SEQUENCE [LARGE SCALE GENOMIC DNA]</scope>
</reference>
<dbReference type="OrthoDB" id="677207at2759"/>
<proteinExistence type="predicted"/>
<evidence type="ECO:0000313" key="2">
    <source>
        <dbReference type="EMBL" id="RLN04717.1"/>
    </source>
</evidence>